<reference evidence="2 3" key="1">
    <citation type="journal article" date="2015" name="Genome Biol. Evol.">
        <title>Comparative Genomics of a Bacterivorous Green Alga Reveals Evolutionary Causalities and Consequences of Phago-Mixotrophic Mode of Nutrition.</title>
        <authorList>
            <person name="Burns J.A."/>
            <person name="Paasch A."/>
            <person name="Narechania A."/>
            <person name="Kim E."/>
        </authorList>
    </citation>
    <scope>NUCLEOTIDE SEQUENCE [LARGE SCALE GENOMIC DNA]</scope>
    <source>
        <strain evidence="2 3">PLY_AMNH</strain>
    </source>
</reference>
<dbReference type="Proteomes" id="UP001190700">
    <property type="component" value="Unassembled WGS sequence"/>
</dbReference>
<sequence length="450" mass="45616">MRVERTSAVRAAGFGSGTDRALADTKSPRPAPTPTSRSSPRPVAGSRLKSTIDTSESSPAERALSALGPQSSLPTNNVESESPENHKKVSSILGEITRFLTPTASRDSSVASEPGPPHAFKLQPAEASIGEDDELHELAASTLLAESAPAPALEAAPAPALEAAPAPAPEAAPAPALEAAPEIAPETAATPAPETAPEMAPVPSTGASSTWLGGILAAVTPGGTSTDGDPSSSPAEDPLPVSLSSPAVMTNSNTLSRIPLPASSSPSRVPSRPSPTRHGDESSPSSGGSPASVPRLALASMNTSAGGKDASINVSVSRVQQAQATRASSPDMSKPRTRTNANVSSRLYQTTSAMSSRITANQKSQESRGPGNVSDRSGPRQPGAWGPPPPKTGSKTARTPRSELMTGAPTGFMTGTAASRTKRASQAAPAPKASKSESLITYVARHSFPL</sequence>
<organism evidence="2 3">
    <name type="scientific">Cymbomonas tetramitiformis</name>
    <dbReference type="NCBI Taxonomy" id="36881"/>
    <lineage>
        <taxon>Eukaryota</taxon>
        <taxon>Viridiplantae</taxon>
        <taxon>Chlorophyta</taxon>
        <taxon>Pyramimonadophyceae</taxon>
        <taxon>Pyramimonadales</taxon>
        <taxon>Pyramimonadaceae</taxon>
        <taxon>Cymbomonas</taxon>
    </lineage>
</organism>
<feature type="compositionally biased region" description="Low complexity" evidence="1">
    <location>
        <begin position="220"/>
        <end position="234"/>
    </location>
</feature>
<proteinExistence type="predicted"/>
<feature type="compositionally biased region" description="Polar residues" evidence="1">
    <location>
        <begin position="338"/>
        <end position="364"/>
    </location>
</feature>
<accession>A0AAE0FJJ9</accession>
<feature type="compositionally biased region" description="Low complexity" evidence="1">
    <location>
        <begin position="138"/>
        <end position="165"/>
    </location>
</feature>
<evidence type="ECO:0000256" key="1">
    <source>
        <dbReference type="SAM" id="MobiDB-lite"/>
    </source>
</evidence>
<evidence type="ECO:0000313" key="2">
    <source>
        <dbReference type="EMBL" id="KAK3260211.1"/>
    </source>
</evidence>
<gene>
    <name evidence="2" type="ORF">CYMTET_30818</name>
</gene>
<feature type="region of interest" description="Disordered" evidence="1">
    <location>
        <begin position="1"/>
        <end position="438"/>
    </location>
</feature>
<evidence type="ECO:0000313" key="3">
    <source>
        <dbReference type="Proteomes" id="UP001190700"/>
    </source>
</evidence>
<feature type="compositionally biased region" description="Polar residues" evidence="1">
    <location>
        <begin position="312"/>
        <end position="331"/>
    </location>
</feature>
<name>A0AAE0FJJ9_9CHLO</name>
<feature type="compositionally biased region" description="Polar residues" evidence="1">
    <location>
        <begin position="242"/>
        <end position="256"/>
    </location>
</feature>
<comment type="caution">
    <text evidence="2">The sequence shown here is derived from an EMBL/GenBank/DDBJ whole genome shotgun (WGS) entry which is preliminary data.</text>
</comment>
<feature type="compositionally biased region" description="Low complexity" evidence="1">
    <location>
        <begin position="173"/>
        <end position="201"/>
    </location>
</feature>
<feature type="compositionally biased region" description="Polar residues" evidence="1">
    <location>
        <begin position="68"/>
        <end position="80"/>
    </location>
</feature>
<feature type="compositionally biased region" description="Low complexity" evidence="1">
    <location>
        <begin position="424"/>
        <end position="438"/>
    </location>
</feature>
<dbReference type="EMBL" id="LGRX02018003">
    <property type="protein sequence ID" value="KAK3260211.1"/>
    <property type="molecule type" value="Genomic_DNA"/>
</dbReference>
<feature type="compositionally biased region" description="Low complexity" evidence="1">
    <location>
        <begin position="259"/>
        <end position="292"/>
    </location>
</feature>
<dbReference type="AlphaFoldDB" id="A0AAE0FJJ9"/>
<feature type="compositionally biased region" description="Polar residues" evidence="1">
    <location>
        <begin position="48"/>
        <end position="58"/>
    </location>
</feature>
<protein>
    <submittedName>
        <fullName evidence="2">Uncharacterized protein</fullName>
    </submittedName>
</protein>
<feature type="compositionally biased region" description="Polar residues" evidence="1">
    <location>
        <begin position="100"/>
        <end position="111"/>
    </location>
</feature>
<keyword evidence="3" id="KW-1185">Reference proteome</keyword>